<dbReference type="Proteomes" id="UP000635983">
    <property type="component" value="Unassembled WGS sequence"/>
</dbReference>
<reference evidence="4" key="2">
    <citation type="submission" date="2020-09" db="EMBL/GenBank/DDBJ databases">
        <authorList>
            <person name="Sun Q."/>
            <person name="Ohkuma M."/>
        </authorList>
    </citation>
    <scope>NUCLEOTIDE SEQUENCE</scope>
    <source>
        <strain evidence="4">JCM 30078</strain>
    </source>
</reference>
<comment type="caution">
    <text evidence="4">The sequence shown here is derived from an EMBL/GenBank/DDBJ whole genome shotgun (WGS) entry which is preliminary data.</text>
</comment>
<dbReference type="Pfam" id="PF09411">
    <property type="entry name" value="PagL"/>
    <property type="match status" value="1"/>
</dbReference>
<evidence type="ECO:0000313" key="5">
    <source>
        <dbReference type="Proteomes" id="UP000635983"/>
    </source>
</evidence>
<feature type="active site" description="Charge relay system" evidence="2">
    <location>
        <position position="181"/>
    </location>
</feature>
<dbReference type="AlphaFoldDB" id="A0A917UXD3"/>
<comment type="subunit">
    <text evidence="1">Homodimer.</text>
</comment>
<name>A0A917UXD3_9PSED</name>
<proteinExistence type="inferred from homology"/>
<dbReference type="EC" id="3.1.1.77" evidence="1"/>
<evidence type="ECO:0000256" key="1">
    <source>
        <dbReference type="PIRNR" id="PIRNR029681"/>
    </source>
</evidence>
<comment type="similarity">
    <text evidence="1">Belongs to the PagL family.</text>
</comment>
<feature type="active site" description="Charge relay system" evidence="2">
    <location>
        <position position="167"/>
    </location>
</feature>
<dbReference type="SUPFAM" id="SSF56925">
    <property type="entry name" value="OMPA-like"/>
    <property type="match status" value="1"/>
</dbReference>
<keyword evidence="1" id="KW-0378">Hydrolase</keyword>
<evidence type="ECO:0000256" key="2">
    <source>
        <dbReference type="PIRSR" id="PIRSR029681-1"/>
    </source>
</evidence>
<keyword evidence="5" id="KW-1185">Reference proteome</keyword>
<dbReference type="PIRSF" id="PIRSF029681">
    <property type="entry name" value="PagL"/>
    <property type="match status" value="1"/>
</dbReference>
<evidence type="ECO:0000256" key="3">
    <source>
        <dbReference type="PIRSR" id="PIRSR029681-2"/>
    </source>
</evidence>
<accession>A0A917UXD3</accession>
<feature type="active site" description="Charge relay system" evidence="2">
    <location>
        <position position="169"/>
    </location>
</feature>
<dbReference type="Gene3D" id="2.40.160.20">
    <property type="match status" value="1"/>
</dbReference>
<comment type="subcellular location">
    <subcellularLocation>
        <location evidence="1">Cell outer membrane</location>
        <topology evidence="1">Multi-pass membrane protein</topology>
    </subcellularLocation>
</comment>
<comment type="catalytic activity">
    <reaction evidence="1">
        <text>a 3-(acyloxy)acyl derivative of bacterial toxin + H2O = a 3-hydroxyacyl derivative of bacterial toxin + a fatty acid + H(+)</text>
        <dbReference type="Rhea" id="RHEA:12032"/>
        <dbReference type="ChEBI" id="CHEBI:15377"/>
        <dbReference type="ChEBI" id="CHEBI:15378"/>
        <dbReference type="ChEBI" id="CHEBI:28868"/>
        <dbReference type="ChEBI" id="CHEBI:136853"/>
        <dbReference type="ChEBI" id="CHEBI:140675"/>
        <dbReference type="EC" id="3.1.1.77"/>
    </reaction>
</comment>
<dbReference type="GO" id="GO:0050528">
    <property type="term" value="F:acyloxyacyl hydrolase activity"/>
    <property type="evidence" value="ECO:0007669"/>
    <property type="project" value="UniProtKB-EC"/>
</dbReference>
<dbReference type="InterPro" id="IPR011250">
    <property type="entry name" value="OMP/PagP_B-barrel"/>
</dbReference>
<dbReference type="GO" id="GO:0009279">
    <property type="term" value="C:cell outer membrane"/>
    <property type="evidence" value="ECO:0007669"/>
    <property type="project" value="UniProtKB-SubCell"/>
</dbReference>
<sequence>MTLSECYPTIEEKKIRTDLMNKLFTVTAAAVIALSQAYVANAADFSVSVGRTGQSSTTARLGLQFDFNRSWWQTDTGRLTGYWDAGYTFWKGDDRSDNHSLSLAPVFVYEFNGDSVKPYIEAGIGIAGFSRTHVEDRDLGSAFQFEDRIGAGLRFAGGHSLGIRAIHYSNAGIKGPNDGVETYSLNYSMAF</sequence>
<comment type="function">
    <text evidence="1">Has lipid A 3-O-deacylase activity. Hydrolyzes the ester bond at the 3 position of lipid A, a bioactive component of lipopolysaccharide (LPS), thereby releasing the primary fatty acyl moiety.</text>
</comment>
<keyword evidence="1" id="KW-0472">Membrane</keyword>
<evidence type="ECO:0000313" key="4">
    <source>
        <dbReference type="EMBL" id="GGJ92923.1"/>
    </source>
</evidence>
<gene>
    <name evidence="4" type="ORF">GCM10009304_18510</name>
</gene>
<keyword evidence="1" id="KW-0998">Cell outer membrane</keyword>
<dbReference type="EMBL" id="BMPO01000003">
    <property type="protein sequence ID" value="GGJ92923.1"/>
    <property type="molecule type" value="Genomic_DNA"/>
</dbReference>
<organism evidence="4 5">
    <name type="scientific">Pseudomonas matsuisoli</name>
    <dbReference type="NCBI Taxonomy" id="1515666"/>
    <lineage>
        <taxon>Bacteria</taxon>
        <taxon>Pseudomonadati</taxon>
        <taxon>Pseudomonadota</taxon>
        <taxon>Gammaproteobacteria</taxon>
        <taxon>Pseudomonadales</taxon>
        <taxon>Pseudomonadaceae</taxon>
        <taxon>Pseudomonas</taxon>
    </lineage>
</organism>
<dbReference type="InterPro" id="IPR018550">
    <property type="entry name" value="Lipid-A_deacylase-rel"/>
</dbReference>
<protein>
    <recommendedName>
        <fullName evidence="1">Lipid A deacylase</fullName>
        <ecNumber evidence="1">3.1.1.77</ecNumber>
    </recommendedName>
    <alternativeName>
        <fullName evidence="1">LPS 3-O-deacylase</fullName>
    </alternativeName>
    <alternativeName>
        <fullName evidence="1">Outer membrane enzyme</fullName>
    </alternativeName>
</protein>
<reference evidence="4" key="1">
    <citation type="journal article" date="2014" name="Int. J. Syst. Evol. Microbiol.">
        <title>Complete genome sequence of Corynebacterium casei LMG S-19264T (=DSM 44701T), isolated from a smear-ripened cheese.</title>
        <authorList>
            <consortium name="US DOE Joint Genome Institute (JGI-PGF)"/>
            <person name="Walter F."/>
            <person name="Albersmeier A."/>
            <person name="Kalinowski J."/>
            <person name="Ruckert C."/>
        </authorList>
    </citation>
    <scope>NUCLEOTIDE SEQUENCE</scope>
    <source>
        <strain evidence="4">JCM 30078</strain>
    </source>
</reference>
<feature type="site" description="Critical for activity" evidence="3">
    <location>
        <position position="170"/>
    </location>
</feature>